<gene>
    <name evidence="2" type="ORF">HYG87_02325</name>
</gene>
<reference evidence="2" key="1">
    <citation type="submission" date="2020-07" db="EMBL/GenBank/DDBJ databases">
        <title>Methanobacterium. sp. MethCan genome.</title>
        <authorList>
            <person name="Postec A."/>
            <person name="Quemeneur M."/>
        </authorList>
    </citation>
    <scope>NUCLEOTIDE SEQUENCE</scope>
    <source>
        <strain evidence="2">MethCAN</strain>
    </source>
</reference>
<evidence type="ECO:0000313" key="2">
    <source>
        <dbReference type="EMBL" id="QUH22688.1"/>
    </source>
</evidence>
<protein>
    <submittedName>
        <fullName evidence="2">WxcM-like domain-containing protein</fullName>
    </submittedName>
</protein>
<dbReference type="CDD" id="cd20292">
    <property type="entry name" value="cupin_QdtA-like"/>
    <property type="match status" value="1"/>
</dbReference>
<dbReference type="AlphaFoldDB" id="A0A8T8K2K6"/>
<dbReference type="Proteomes" id="UP000681041">
    <property type="component" value="Chromosome"/>
</dbReference>
<organism evidence="2 3">
    <name type="scientific">Methanobacterium alkalithermotolerans</name>
    <dbReference type="NCBI Taxonomy" id="2731220"/>
    <lineage>
        <taxon>Archaea</taxon>
        <taxon>Methanobacteriati</taxon>
        <taxon>Methanobacteriota</taxon>
        <taxon>Methanomada group</taxon>
        <taxon>Methanobacteria</taxon>
        <taxon>Methanobacteriales</taxon>
        <taxon>Methanobacteriaceae</taxon>
        <taxon>Methanobacterium</taxon>
    </lineage>
</organism>
<dbReference type="KEGG" id="meme:HYG87_02325"/>
<evidence type="ECO:0000313" key="3">
    <source>
        <dbReference type="Proteomes" id="UP000681041"/>
    </source>
</evidence>
<dbReference type="Gene3D" id="2.60.120.10">
    <property type="entry name" value="Jelly Rolls"/>
    <property type="match status" value="1"/>
</dbReference>
<dbReference type="SUPFAM" id="SSF51182">
    <property type="entry name" value="RmlC-like cupins"/>
    <property type="match status" value="1"/>
</dbReference>
<name>A0A8T8K2K6_9EURY</name>
<dbReference type="Pfam" id="PF05523">
    <property type="entry name" value="FdtA"/>
    <property type="match status" value="1"/>
</dbReference>
<feature type="domain" description="Sugar 3,4-ketoisomerase QdtA cupin" evidence="1">
    <location>
        <begin position="18"/>
        <end position="146"/>
    </location>
</feature>
<dbReference type="InterPro" id="IPR008894">
    <property type="entry name" value="QdtA_cupin_dom"/>
</dbReference>
<dbReference type="InterPro" id="IPR014710">
    <property type="entry name" value="RmlC-like_jellyroll"/>
</dbReference>
<keyword evidence="3" id="KW-1185">Reference proteome</keyword>
<dbReference type="EMBL" id="CP058560">
    <property type="protein sequence ID" value="QUH22688.1"/>
    <property type="molecule type" value="Genomic_DNA"/>
</dbReference>
<dbReference type="InterPro" id="IPR011051">
    <property type="entry name" value="RmlC_Cupin_sf"/>
</dbReference>
<proteinExistence type="predicted"/>
<sequence length="155" mass="17743">MVKHIQALGGRSVVHVSTCKLMDLPKITDIRGNLTFIEQNIHIPFKIKRVYFLYDIPGGESRGGHAHKNLEQFIIAASGSFDVILDDGVKTKRHHLNRCYHGLYVPKMVWRELNNFSSGSVCLVLASEPFEEEDYIRSYSEFKKITNKPLLKQVI</sequence>
<accession>A0A8T8K2K6</accession>
<evidence type="ECO:0000259" key="1">
    <source>
        <dbReference type="Pfam" id="PF05523"/>
    </source>
</evidence>